<evidence type="ECO:0000259" key="3">
    <source>
        <dbReference type="Pfam" id="PF02557"/>
    </source>
</evidence>
<reference evidence="5" key="1">
    <citation type="submission" date="2017-05" db="EMBL/GenBank/DDBJ databases">
        <title>Physiological properties and genetic analysis related to exopolysaccharide production of fresh-water unicellular cyanobacterium Aphanothece sacrum, Suizenji Nori, that has been cultured as a food source in Japan.</title>
        <authorList>
            <person name="Kanesaki Y."/>
            <person name="Yoshikawa S."/>
            <person name="Ohki K."/>
        </authorList>
    </citation>
    <scope>NUCLEOTIDE SEQUENCE [LARGE SCALE GENOMIC DNA]</scope>
    <source>
        <strain evidence="5">FPU1</strain>
    </source>
</reference>
<dbReference type="PANTHER" id="PTHR34385">
    <property type="entry name" value="D-ALANYL-D-ALANINE CARBOXYPEPTIDASE"/>
    <property type="match status" value="1"/>
</dbReference>
<dbReference type="AlphaFoldDB" id="A0A401IJV0"/>
<dbReference type="Pfam" id="PF02557">
    <property type="entry name" value="VanY"/>
    <property type="match status" value="1"/>
</dbReference>
<gene>
    <name evidence="4" type="ORF">AsFPU1_3000</name>
</gene>
<keyword evidence="4" id="KW-0121">Carboxypeptidase</keyword>
<evidence type="ECO:0000256" key="2">
    <source>
        <dbReference type="SAM" id="Phobius"/>
    </source>
</evidence>
<keyword evidence="5" id="KW-1185">Reference proteome</keyword>
<dbReference type="Gene3D" id="3.30.1380.10">
    <property type="match status" value="1"/>
</dbReference>
<dbReference type="Proteomes" id="UP000287247">
    <property type="component" value="Unassembled WGS sequence"/>
</dbReference>
<dbReference type="GO" id="GO:0004180">
    <property type="term" value="F:carboxypeptidase activity"/>
    <property type="evidence" value="ECO:0007669"/>
    <property type="project" value="UniProtKB-KW"/>
</dbReference>
<dbReference type="SUPFAM" id="SSF55166">
    <property type="entry name" value="Hedgehog/DD-peptidase"/>
    <property type="match status" value="1"/>
</dbReference>
<feature type="region of interest" description="Disordered" evidence="1">
    <location>
        <begin position="1"/>
        <end position="20"/>
    </location>
</feature>
<evidence type="ECO:0000256" key="1">
    <source>
        <dbReference type="SAM" id="MobiDB-lite"/>
    </source>
</evidence>
<dbReference type="EMBL" id="BDQK01000013">
    <property type="protein sequence ID" value="GBF81582.1"/>
    <property type="molecule type" value="Genomic_DNA"/>
</dbReference>
<comment type="caution">
    <text evidence="4">The sequence shown here is derived from an EMBL/GenBank/DDBJ whole genome shotgun (WGS) entry which is preliminary data.</text>
</comment>
<dbReference type="InterPro" id="IPR058193">
    <property type="entry name" value="VanY/YodJ_core_dom"/>
</dbReference>
<keyword evidence="2" id="KW-0472">Membrane</keyword>
<keyword evidence="2" id="KW-1133">Transmembrane helix</keyword>
<dbReference type="InterPro" id="IPR009045">
    <property type="entry name" value="Zn_M74/Hedgehog-like"/>
</dbReference>
<feature type="transmembrane region" description="Helical" evidence="2">
    <location>
        <begin position="35"/>
        <end position="56"/>
    </location>
</feature>
<protein>
    <submittedName>
        <fullName evidence="4">D-alanyl-D-alanine carboxypeptidase</fullName>
    </submittedName>
</protein>
<evidence type="ECO:0000313" key="4">
    <source>
        <dbReference type="EMBL" id="GBF81582.1"/>
    </source>
</evidence>
<keyword evidence="2" id="KW-0812">Transmembrane</keyword>
<proteinExistence type="predicted"/>
<keyword evidence="4" id="KW-0378">Hydrolase</keyword>
<keyword evidence="4" id="KW-0645">Protease</keyword>
<organism evidence="4 5">
    <name type="scientific">Aphanothece sacrum FPU1</name>
    <dbReference type="NCBI Taxonomy" id="1920663"/>
    <lineage>
        <taxon>Bacteria</taxon>
        <taxon>Bacillati</taxon>
        <taxon>Cyanobacteriota</taxon>
        <taxon>Cyanophyceae</taxon>
        <taxon>Oscillatoriophycideae</taxon>
        <taxon>Chroococcales</taxon>
        <taxon>Aphanothecaceae</taxon>
        <taxon>Aphanothece</taxon>
    </lineage>
</organism>
<dbReference type="PANTHER" id="PTHR34385:SF1">
    <property type="entry name" value="PEPTIDOGLYCAN L-ALANYL-D-GLUTAMATE ENDOPEPTIDASE CWLK"/>
    <property type="match status" value="1"/>
</dbReference>
<accession>A0A401IJV0</accession>
<evidence type="ECO:0000313" key="5">
    <source>
        <dbReference type="Proteomes" id="UP000287247"/>
    </source>
</evidence>
<name>A0A401IJV0_APHSA</name>
<dbReference type="OrthoDB" id="9792074at2"/>
<dbReference type="InterPro" id="IPR003709">
    <property type="entry name" value="VanY-like_core_dom"/>
</dbReference>
<dbReference type="RefSeq" id="WP_124972654.1">
    <property type="nucleotide sequence ID" value="NZ_BDQK01000013.1"/>
</dbReference>
<dbReference type="InterPro" id="IPR052179">
    <property type="entry name" value="DD-CPase-like"/>
</dbReference>
<dbReference type="GO" id="GO:0006508">
    <property type="term" value="P:proteolysis"/>
    <property type="evidence" value="ECO:0007669"/>
    <property type="project" value="InterPro"/>
</dbReference>
<dbReference type="CDD" id="cd14852">
    <property type="entry name" value="LD-carboxypeptidase"/>
    <property type="match status" value="1"/>
</dbReference>
<feature type="domain" description="D-alanyl-D-alanine carboxypeptidase-like core" evidence="3">
    <location>
        <begin position="112"/>
        <end position="242"/>
    </location>
</feature>
<sequence>MENEQNTIKQPDPIDDIPEALRDVPTSSSLSLKKLGLILAGIVGLSVVVLASFLVLRSFSQLSQITPSSVTSSGSTITENPSPEAIENILGHLPYPEAPPSELKPITPDGRIKMRINAAKSFRKMQQDSRASGIILTPISGFRTIAEQEYLFFEVKRQRNQETRKRAEVSAPPKYSEHHTGYAVDIGDGNVPGTNLSPSFEQTAAFRWLKNNAAKYSFEISFPKNNPQGVSYEPWHWRYVGDRDSLETFYKARNLQPKSSN</sequence>